<sequence length="44" mass="5260">MRSRPDVDDRNARVDNTRVILPPIRSLCYECRYEITHRDTALNQ</sequence>
<protein>
    <submittedName>
        <fullName evidence="1">Uncharacterized protein</fullName>
    </submittedName>
</protein>
<dbReference type="AlphaFoldDB" id="A0A6M5YVW9"/>
<organism evidence="1 2">
    <name type="scientific">Frigoriglobus tundricola</name>
    <dbReference type="NCBI Taxonomy" id="2774151"/>
    <lineage>
        <taxon>Bacteria</taxon>
        <taxon>Pseudomonadati</taxon>
        <taxon>Planctomycetota</taxon>
        <taxon>Planctomycetia</taxon>
        <taxon>Gemmatales</taxon>
        <taxon>Gemmataceae</taxon>
        <taxon>Frigoriglobus</taxon>
    </lineage>
</organism>
<evidence type="ECO:0000313" key="2">
    <source>
        <dbReference type="Proteomes" id="UP000503447"/>
    </source>
</evidence>
<dbReference type="Proteomes" id="UP000503447">
    <property type="component" value="Chromosome"/>
</dbReference>
<dbReference type="KEGG" id="ftj:FTUN_5199"/>
<reference evidence="2" key="1">
    <citation type="submission" date="2020-05" db="EMBL/GenBank/DDBJ databases">
        <title>Frigoriglobus tundricola gen. nov., sp. nov., a psychrotolerant cellulolytic planctomycete of the family Gemmataceae with two divergent copies of 16S rRNA gene.</title>
        <authorList>
            <person name="Kulichevskaya I.S."/>
            <person name="Ivanova A.A."/>
            <person name="Naumoff D.G."/>
            <person name="Beletsky A.V."/>
            <person name="Rijpstra W.I.C."/>
            <person name="Sinninghe Damste J.S."/>
            <person name="Mardanov A.V."/>
            <person name="Ravin N.V."/>
            <person name="Dedysh S.N."/>
        </authorList>
    </citation>
    <scope>NUCLEOTIDE SEQUENCE [LARGE SCALE GENOMIC DNA]</scope>
    <source>
        <strain evidence="2">PL17</strain>
    </source>
</reference>
<name>A0A6M5YVW9_9BACT</name>
<gene>
    <name evidence="1" type="ORF">FTUN_5199</name>
</gene>
<dbReference type="EMBL" id="CP053452">
    <property type="protein sequence ID" value="QJW97624.1"/>
    <property type="molecule type" value="Genomic_DNA"/>
</dbReference>
<proteinExistence type="predicted"/>
<evidence type="ECO:0000313" key="1">
    <source>
        <dbReference type="EMBL" id="QJW97624.1"/>
    </source>
</evidence>
<keyword evidence="2" id="KW-1185">Reference proteome</keyword>
<accession>A0A6M5YVW9</accession>